<gene>
    <name evidence="2" type="ORF">ATW55_09430</name>
</gene>
<accession>A0A101XQ87</accession>
<dbReference type="Pfam" id="PF07435">
    <property type="entry name" value="YycH"/>
    <property type="match status" value="1"/>
</dbReference>
<protein>
    <recommendedName>
        <fullName evidence="1">Regulatory protein YycH domain-containing protein</fullName>
    </recommendedName>
</protein>
<organism evidence="2 3">
    <name type="scientific">Ferroacidibacillus organovorans</name>
    <dbReference type="NCBI Taxonomy" id="1765683"/>
    <lineage>
        <taxon>Bacteria</taxon>
        <taxon>Bacillati</taxon>
        <taxon>Bacillota</taxon>
        <taxon>Bacilli</taxon>
        <taxon>Bacillales</taxon>
        <taxon>Alicyclobacillaceae</taxon>
        <taxon>Ferroacidibacillus</taxon>
    </lineage>
</organism>
<dbReference type="Proteomes" id="UP000053557">
    <property type="component" value="Unassembled WGS sequence"/>
</dbReference>
<keyword evidence="3" id="KW-1185">Reference proteome</keyword>
<feature type="domain" description="Regulatory protein YycH" evidence="1">
    <location>
        <begin position="226"/>
        <end position="407"/>
    </location>
</feature>
<dbReference type="AlphaFoldDB" id="A0A101XQ87"/>
<evidence type="ECO:0000313" key="2">
    <source>
        <dbReference type="EMBL" id="KUO95501.1"/>
    </source>
</evidence>
<name>A0A101XQ87_9BACL</name>
<dbReference type="EMBL" id="LPVJ01000049">
    <property type="protein sequence ID" value="KUO95501.1"/>
    <property type="molecule type" value="Genomic_DNA"/>
</dbReference>
<dbReference type="RefSeq" id="WP_067717067.1">
    <property type="nucleotide sequence ID" value="NZ_LPVJ01000049.1"/>
</dbReference>
<evidence type="ECO:0000259" key="1">
    <source>
        <dbReference type="Pfam" id="PF07435"/>
    </source>
</evidence>
<sequence>MSRRKRFSFSPARRFWQWVSTPLLILAVLASVLFTFLIWFGSPIPVQSARTGFYTSPKLGAPSTLTRLFLPHQVWLWTGHQQLYSYPVQSGFVSKLLSALHGATTVTVAPAKTAKVRGGTSYLELDYATSGEVGSPIQDLFPSLKQALSVRSVYIKPDAKRDTLNLIAVDQQGAAFDLRASGVQLRGLSLTVPGISAVPYAQIPINGREIRLPYTNSIMPIEVWLLKQQDISGVIDSYFADPSAVIPIVDKNHKTLYTDGLRAVWLSTTSFGPTITYRNPQTGNVIPRTGHSPLDTAVQFINDHGGFLSNQTSQGISAIKRSTDMTEILFSLSEGGFPVFGQFGSMQCIVNNGWVVTYRRALVEPSILEETQPLHILSGVQLLNLLNPRELGKIRSIKLGYGTTLFSSTAIELFPVYQITYSYGRVYVNATDGQVFHGTGMTPWTSVE</sequence>
<proteinExistence type="predicted"/>
<evidence type="ECO:0000313" key="3">
    <source>
        <dbReference type="Proteomes" id="UP000053557"/>
    </source>
</evidence>
<dbReference type="InterPro" id="IPR042274">
    <property type="entry name" value="YycH/YycI_2"/>
</dbReference>
<dbReference type="OrthoDB" id="2382185at2"/>
<dbReference type="InterPro" id="IPR009996">
    <property type="entry name" value="YycH"/>
</dbReference>
<reference evidence="2 3" key="1">
    <citation type="submission" date="2015-12" db="EMBL/GenBank/DDBJ databases">
        <title>Draft genome sequence of Acidibacillus ferrooxidans ITV001, isolated from a chalcopyrite acid mine drainage site in Brazil.</title>
        <authorList>
            <person name="Dall'Agnol H."/>
            <person name="Nancucheo I."/>
            <person name="Johnson B."/>
            <person name="Oliveira R."/>
            <person name="Leite L."/>
            <person name="Pylro V."/>
            <person name="Nunes G.L."/>
            <person name="Tzotzos G."/>
            <person name="Fernandes G.R."/>
            <person name="Dutra J."/>
            <person name="Orellana S.C."/>
            <person name="Oliveira G."/>
        </authorList>
    </citation>
    <scope>NUCLEOTIDE SEQUENCE [LARGE SCALE GENOMIC DNA]</scope>
    <source>
        <strain evidence="3">ITV01</strain>
    </source>
</reference>
<dbReference type="Gene3D" id="3.30.310.160">
    <property type="entry name" value="YycH protein, domain 2"/>
    <property type="match status" value="1"/>
</dbReference>
<comment type="caution">
    <text evidence="2">The sequence shown here is derived from an EMBL/GenBank/DDBJ whole genome shotgun (WGS) entry which is preliminary data.</text>
</comment>